<reference evidence="3 4" key="1">
    <citation type="submission" date="2020-08" db="EMBL/GenBank/DDBJ databases">
        <title>Genomic Encyclopedia of Type Strains, Phase IV (KMG-IV): sequencing the most valuable type-strain genomes for metagenomic binning, comparative biology and taxonomic classification.</title>
        <authorList>
            <person name="Goeker M."/>
        </authorList>
    </citation>
    <scope>NUCLEOTIDE SEQUENCE [LARGE SCALE GENOMIC DNA]</scope>
    <source>
        <strain evidence="3 4">DSM 27057</strain>
    </source>
</reference>
<keyword evidence="1" id="KW-0472">Membrane</keyword>
<evidence type="ECO:0000256" key="1">
    <source>
        <dbReference type="SAM" id="Phobius"/>
    </source>
</evidence>
<feature type="chain" id="PRO_5031448260" description="Peptidase" evidence="2">
    <location>
        <begin position="18"/>
        <end position="402"/>
    </location>
</feature>
<feature type="transmembrane region" description="Helical" evidence="1">
    <location>
        <begin position="211"/>
        <end position="236"/>
    </location>
</feature>
<accession>A0A7W6CKQ4</accession>
<dbReference type="Proteomes" id="UP000548867">
    <property type="component" value="Unassembled WGS sequence"/>
</dbReference>
<keyword evidence="2" id="KW-0732">Signal</keyword>
<feature type="transmembrane region" description="Helical" evidence="1">
    <location>
        <begin position="169"/>
        <end position="190"/>
    </location>
</feature>
<comment type="caution">
    <text evidence="3">The sequence shown here is derived from an EMBL/GenBank/DDBJ whole genome shotgun (WGS) entry which is preliminary data.</text>
</comment>
<organism evidence="3 4">
    <name type="scientific">Novosphingobium sediminicola</name>
    <dbReference type="NCBI Taxonomy" id="563162"/>
    <lineage>
        <taxon>Bacteria</taxon>
        <taxon>Pseudomonadati</taxon>
        <taxon>Pseudomonadota</taxon>
        <taxon>Alphaproteobacteria</taxon>
        <taxon>Sphingomonadales</taxon>
        <taxon>Sphingomonadaceae</taxon>
        <taxon>Novosphingobium</taxon>
    </lineage>
</organism>
<feature type="transmembrane region" description="Helical" evidence="1">
    <location>
        <begin position="364"/>
        <end position="388"/>
    </location>
</feature>
<evidence type="ECO:0000313" key="4">
    <source>
        <dbReference type="Proteomes" id="UP000548867"/>
    </source>
</evidence>
<dbReference type="InterPro" id="IPR005625">
    <property type="entry name" value="PepSY-ass_TM"/>
</dbReference>
<evidence type="ECO:0000256" key="2">
    <source>
        <dbReference type="SAM" id="SignalP"/>
    </source>
</evidence>
<keyword evidence="1" id="KW-0812">Transmembrane</keyword>
<dbReference type="AlphaFoldDB" id="A0A7W6CKQ4"/>
<dbReference type="PANTHER" id="PTHR34219">
    <property type="entry name" value="IRON-REGULATED INNER MEMBRANE PROTEIN-RELATED"/>
    <property type="match status" value="1"/>
</dbReference>
<evidence type="ECO:0000313" key="3">
    <source>
        <dbReference type="EMBL" id="MBB3955565.1"/>
    </source>
</evidence>
<dbReference type="EMBL" id="JACIDX010000009">
    <property type="protein sequence ID" value="MBB3955565.1"/>
    <property type="molecule type" value="Genomic_DNA"/>
</dbReference>
<dbReference type="Pfam" id="PF03929">
    <property type="entry name" value="PepSY_TM"/>
    <property type="match status" value="1"/>
</dbReference>
<evidence type="ECO:0008006" key="5">
    <source>
        <dbReference type="Google" id="ProtNLM"/>
    </source>
</evidence>
<keyword evidence="4" id="KW-1185">Reference proteome</keyword>
<gene>
    <name evidence="3" type="ORF">GGR38_002521</name>
</gene>
<feature type="signal peptide" evidence="2">
    <location>
        <begin position="1"/>
        <end position="17"/>
    </location>
</feature>
<sequence length="402" mass="43556">MLRWHRLCAFATLPVMAFIVATGAGIEAADMTAILGHAPETGAAMRKIREHIYGPPNYAVVSATDYDSPALPAGLDYAQGLARTAALARRTMPDAALQLVEIRGFEGRVAGHARMDGRDLIFDLANGRALPSAALPWDQPPSDMRSTRSDLKEWHRLGHFGLLAASVNALAGLAIAVMMVTGLAQYVRLYRARAKIGRHAPVWSGGSRWRVLHRAVALIAALPVLWLVASGLALAVDNVAAGVGLLMAPPAAHGPDPFAGDFSTPMRDDELAGMSAATLRAFAADHPGVGIKVLRLRYFAGYRQGIVIAADADTSQNVYDTNTGRMLSMNEPGYPRLIFPTGWEWHQRLKRVHRGDFLGMPGRVIAGLAALGLLYLMISGAVMYAQLWTRRRKAGRTKWVWK</sequence>
<dbReference type="PANTHER" id="PTHR34219:SF6">
    <property type="entry name" value="BLR3280 PROTEIN"/>
    <property type="match status" value="1"/>
</dbReference>
<protein>
    <recommendedName>
        <fullName evidence="5">Peptidase</fullName>
    </recommendedName>
</protein>
<name>A0A7W6CKQ4_9SPHN</name>
<proteinExistence type="predicted"/>
<keyword evidence="1" id="KW-1133">Transmembrane helix</keyword>